<comment type="caution">
    <text evidence="2">The sequence shown here is derived from an EMBL/GenBank/DDBJ whole genome shotgun (WGS) entry which is preliminary data.</text>
</comment>
<feature type="compositionally biased region" description="Basic and acidic residues" evidence="1">
    <location>
        <begin position="30"/>
        <end position="42"/>
    </location>
</feature>
<name>A0A423X223_9PEZI</name>
<organism evidence="2 3">
    <name type="scientific">Cytospora leucostoma</name>
    <dbReference type="NCBI Taxonomy" id="1230097"/>
    <lineage>
        <taxon>Eukaryota</taxon>
        <taxon>Fungi</taxon>
        <taxon>Dikarya</taxon>
        <taxon>Ascomycota</taxon>
        <taxon>Pezizomycotina</taxon>
        <taxon>Sordariomycetes</taxon>
        <taxon>Sordariomycetidae</taxon>
        <taxon>Diaporthales</taxon>
        <taxon>Cytosporaceae</taxon>
        <taxon>Cytospora</taxon>
    </lineage>
</organism>
<keyword evidence="3" id="KW-1185">Reference proteome</keyword>
<evidence type="ECO:0000313" key="3">
    <source>
        <dbReference type="Proteomes" id="UP000285146"/>
    </source>
</evidence>
<feature type="region of interest" description="Disordered" evidence="1">
    <location>
        <begin position="27"/>
        <end position="55"/>
    </location>
</feature>
<reference evidence="2 3" key="1">
    <citation type="submission" date="2015-09" db="EMBL/GenBank/DDBJ databases">
        <title>Host preference determinants of Valsa canker pathogens revealed by comparative genomics.</title>
        <authorList>
            <person name="Yin Z."/>
            <person name="Huang L."/>
        </authorList>
    </citation>
    <scope>NUCLEOTIDE SEQUENCE [LARGE SCALE GENOMIC DNA]</scope>
    <source>
        <strain evidence="2 3">SXYLt</strain>
    </source>
</reference>
<dbReference type="Proteomes" id="UP000285146">
    <property type="component" value="Unassembled WGS sequence"/>
</dbReference>
<dbReference type="EMBL" id="LKEB01000030">
    <property type="protein sequence ID" value="ROW09928.1"/>
    <property type="molecule type" value="Genomic_DNA"/>
</dbReference>
<accession>A0A423X223</accession>
<protein>
    <submittedName>
        <fullName evidence="2">Uncharacterized protein</fullName>
    </submittedName>
</protein>
<proteinExistence type="predicted"/>
<dbReference type="InParanoid" id="A0A423X223"/>
<evidence type="ECO:0000313" key="2">
    <source>
        <dbReference type="EMBL" id="ROW09928.1"/>
    </source>
</evidence>
<evidence type="ECO:0000256" key="1">
    <source>
        <dbReference type="SAM" id="MobiDB-lite"/>
    </source>
</evidence>
<sequence length="55" mass="6368">MLRRRPATVQIREEEIILWCKQHKNFGAVPEEKPDEEKKSEESADITAFNAKAKA</sequence>
<gene>
    <name evidence="2" type="ORF">VPNG_06285</name>
</gene>
<dbReference type="AlphaFoldDB" id="A0A423X223"/>